<name>A0A0M0GG03_SPOGL</name>
<comment type="caution">
    <text evidence="2">The sequence shown here is derived from an EMBL/GenBank/DDBJ whole genome shotgun (WGS) entry which is preliminary data.</text>
</comment>
<dbReference type="InterPro" id="IPR050229">
    <property type="entry name" value="GlpE_sulfurtransferase"/>
</dbReference>
<accession>A0A0M0GG03</accession>
<dbReference type="InterPro" id="IPR001763">
    <property type="entry name" value="Rhodanese-like_dom"/>
</dbReference>
<dbReference type="PROSITE" id="PS50206">
    <property type="entry name" value="RHODANESE_3"/>
    <property type="match status" value="1"/>
</dbReference>
<dbReference type="EMBL" id="LGUF01000007">
    <property type="protein sequence ID" value="KON88789.1"/>
    <property type="molecule type" value="Genomic_DNA"/>
</dbReference>
<sequence length="110" mass="12513">MTLKKISPKELYEKMKQEKVTLLDVRAEEKYKTYHIEDCNIESLNIPKTSIYSQTFEDAAVSLPKEKEIIVACTTGNSASKCAEILSEKEYNAIVLDGGITAWMEYIKTK</sequence>
<dbReference type="OrthoDB" id="9807542at2"/>
<dbReference type="PANTHER" id="PTHR43031:SF1">
    <property type="entry name" value="PYRIDINE NUCLEOTIDE-DISULPHIDE OXIDOREDUCTASE"/>
    <property type="match status" value="1"/>
</dbReference>
<evidence type="ECO:0000259" key="1">
    <source>
        <dbReference type="PROSITE" id="PS50206"/>
    </source>
</evidence>
<dbReference type="SUPFAM" id="SSF52821">
    <property type="entry name" value="Rhodanese/Cell cycle control phosphatase"/>
    <property type="match status" value="1"/>
</dbReference>
<evidence type="ECO:0000313" key="3">
    <source>
        <dbReference type="Proteomes" id="UP000037109"/>
    </source>
</evidence>
<proteinExistence type="predicted"/>
<dbReference type="Pfam" id="PF00581">
    <property type="entry name" value="Rhodanese"/>
    <property type="match status" value="1"/>
</dbReference>
<dbReference type="PANTHER" id="PTHR43031">
    <property type="entry name" value="FAD-DEPENDENT OXIDOREDUCTASE"/>
    <property type="match status" value="1"/>
</dbReference>
<protein>
    <submittedName>
        <fullName evidence="2">Beta-lactamase</fullName>
    </submittedName>
</protein>
<dbReference type="STRING" id="1459.AF332_19610"/>
<dbReference type="CDD" id="cd00158">
    <property type="entry name" value="RHOD"/>
    <property type="match status" value="1"/>
</dbReference>
<dbReference type="Gene3D" id="3.40.250.10">
    <property type="entry name" value="Rhodanese-like domain"/>
    <property type="match status" value="1"/>
</dbReference>
<dbReference type="Proteomes" id="UP000037109">
    <property type="component" value="Unassembled WGS sequence"/>
</dbReference>
<reference evidence="3" key="1">
    <citation type="submission" date="2015-07" db="EMBL/GenBank/DDBJ databases">
        <title>Fjat-10036 dsm4.</title>
        <authorList>
            <person name="Liu B."/>
            <person name="Wang J."/>
            <person name="Zhu Y."/>
            <person name="Liu G."/>
            <person name="Chen Q."/>
            <person name="Chen Z."/>
            <person name="Lan J."/>
            <person name="Che J."/>
            <person name="Ge C."/>
            <person name="Shi H."/>
            <person name="Pan Z."/>
            <person name="Liu X."/>
        </authorList>
    </citation>
    <scope>NUCLEOTIDE SEQUENCE [LARGE SCALE GENOMIC DNA]</scope>
    <source>
        <strain evidence="3">DSM 4</strain>
    </source>
</reference>
<evidence type="ECO:0000313" key="2">
    <source>
        <dbReference type="EMBL" id="KON88789.1"/>
    </source>
</evidence>
<gene>
    <name evidence="2" type="ORF">AF332_19610</name>
</gene>
<keyword evidence="3" id="KW-1185">Reference proteome</keyword>
<dbReference type="SMART" id="SM00450">
    <property type="entry name" value="RHOD"/>
    <property type="match status" value="1"/>
</dbReference>
<dbReference type="InterPro" id="IPR036873">
    <property type="entry name" value="Rhodanese-like_dom_sf"/>
</dbReference>
<dbReference type="PATRIC" id="fig|1459.3.peg.4316"/>
<organism evidence="2 3">
    <name type="scientific">Sporosarcina globispora</name>
    <name type="common">Bacillus globisporus</name>
    <dbReference type="NCBI Taxonomy" id="1459"/>
    <lineage>
        <taxon>Bacteria</taxon>
        <taxon>Bacillati</taxon>
        <taxon>Bacillota</taxon>
        <taxon>Bacilli</taxon>
        <taxon>Bacillales</taxon>
        <taxon>Caryophanaceae</taxon>
        <taxon>Sporosarcina</taxon>
    </lineage>
</organism>
<dbReference type="AlphaFoldDB" id="A0A0M0GG03"/>
<feature type="domain" description="Rhodanese" evidence="1">
    <location>
        <begin position="16"/>
        <end position="108"/>
    </location>
</feature>
<dbReference type="RefSeq" id="WP_053436169.1">
    <property type="nucleotide sequence ID" value="NZ_LGUF01000007.1"/>
</dbReference>